<feature type="region of interest" description="Disordered" evidence="1">
    <location>
        <begin position="33"/>
        <end position="61"/>
    </location>
</feature>
<dbReference type="EMBL" id="KN833745">
    <property type="protein sequence ID" value="KIK21922.1"/>
    <property type="molecule type" value="Genomic_DNA"/>
</dbReference>
<evidence type="ECO:0000256" key="1">
    <source>
        <dbReference type="SAM" id="MobiDB-lite"/>
    </source>
</evidence>
<proteinExistence type="predicted"/>
<protein>
    <submittedName>
        <fullName evidence="2">Uncharacterized protein</fullName>
    </submittedName>
</protein>
<keyword evidence="3" id="KW-1185">Reference proteome</keyword>
<reference evidence="2 3" key="1">
    <citation type="submission" date="2014-04" db="EMBL/GenBank/DDBJ databases">
        <authorList>
            <consortium name="DOE Joint Genome Institute"/>
            <person name="Kuo A."/>
            <person name="Kohler A."/>
            <person name="Costa M.D."/>
            <person name="Nagy L.G."/>
            <person name="Floudas D."/>
            <person name="Copeland A."/>
            <person name="Barry K.W."/>
            <person name="Cichocki N."/>
            <person name="Veneault-Fourrey C."/>
            <person name="LaButti K."/>
            <person name="Lindquist E.A."/>
            <person name="Lipzen A."/>
            <person name="Lundell T."/>
            <person name="Morin E."/>
            <person name="Murat C."/>
            <person name="Sun H."/>
            <person name="Tunlid A."/>
            <person name="Henrissat B."/>
            <person name="Grigoriev I.V."/>
            <person name="Hibbett D.S."/>
            <person name="Martin F."/>
            <person name="Nordberg H.P."/>
            <person name="Cantor M.N."/>
            <person name="Hua S.X."/>
        </authorList>
    </citation>
    <scope>NUCLEOTIDE SEQUENCE [LARGE SCALE GENOMIC DNA]</scope>
    <source>
        <strain evidence="2 3">441</strain>
    </source>
</reference>
<dbReference type="AlphaFoldDB" id="A0A0C9ZHH3"/>
<name>A0A0C9ZHH3_9AGAM</name>
<evidence type="ECO:0000313" key="2">
    <source>
        <dbReference type="EMBL" id="KIK21922.1"/>
    </source>
</evidence>
<sequence>MPKAAISNTVNIYWGAKTFQTIKCLLSPTANTALPSSSELKEREGGRFHNAKSGAKRLTRK</sequence>
<dbReference type="Proteomes" id="UP000054018">
    <property type="component" value="Unassembled WGS sequence"/>
</dbReference>
<organism evidence="2 3">
    <name type="scientific">Pisolithus microcarpus 441</name>
    <dbReference type="NCBI Taxonomy" id="765257"/>
    <lineage>
        <taxon>Eukaryota</taxon>
        <taxon>Fungi</taxon>
        <taxon>Dikarya</taxon>
        <taxon>Basidiomycota</taxon>
        <taxon>Agaricomycotina</taxon>
        <taxon>Agaricomycetes</taxon>
        <taxon>Agaricomycetidae</taxon>
        <taxon>Boletales</taxon>
        <taxon>Sclerodermatineae</taxon>
        <taxon>Pisolithaceae</taxon>
        <taxon>Pisolithus</taxon>
    </lineage>
</organism>
<evidence type="ECO:0000313" key="3">
    <source>
        <dbReference type="Proteomes" id="UP000054018"/>
    </source>
</evidence>
<gene>
    <name evidence="2" type="ORF">PISMIDRAFT_11942</name>
</gene>
<reference evidence="3" key="2">
    <citation type="submission" date="2015-01" db="EMBL/GenBank/DDBJ databases">
        <title>Evolutionary Origins and Diversification of the Mycorrhizal Mutualists.</title>
        <authorList>
            <consortium name="DOE Joint Genome Institute"/>
            <consortium name="Mycorrhizal Genomics Consortium"/>
            <person name="Kohler A."/>
            <person name="Kuo A."/>
            <person name="Nagy L.G."/>
            <person name="Floudas D."/>
            <person name="Copeland A."/>
            <person name="Barry K.W."/>
            <person name="Cichocki N."/>
            <person name="Veneault-Fourrey C."/>
            <person name="LaButti K."/>
            <person name="Lindquist E.A."/>
            <person name="Lipzen A."/>
            <person name="Lundell T."/>
            <person name="Morin E."/>
            <person name="Murat C."/>
            <person name="Riley R."/>
            <person name="Ohm R."/>
            <person name="Sun H."/>
            <person name="Tunlid A."/>
            <person name="Henrissat B."/>
            <person name="Grigoriev I.V."/>
            <person name="Hibbett D.S."/>
            <person name="Martin F."/>
        </authorList>
    </citation>
    <scope>NUCLEOTIDE SEQUENCE [LARGE SCALE GENOMIC DNA]</scope>
    <source>
        <strain evidence="3">441</strain>
    </source>
</reference>
<dbReference type="HOGENOM" id="CLU_2923570_0_0_1"/>
<accession>A0A0C9ZHH3</accession>